<sequence>MKKLGIFWIVSILLSTNGMAQDARRLTLPQAESMFLQNNFLLLAQRYQVSADEALVQQAKLWDNPSFSSTSGFGTIQKVQPFNIGSGGQFEGDIDQLIRLAGKRNKQVQLAQWNAATSAAAFKELMRTLRLQLRSSYYELYFLKETEKVLKEQLTNLQKILDAYHSADSSGSVAHADVIRLQALQIGIANDYTDLRQRELDASQSLQLLLGSAGPVEPVVDGDVLLQYKLNGYTAQALADTALANRPDLLMADNQLKMAGVNYRLQKAIAVPDLHLGATYDRNGSYAPHFIGLTMGIDLPLWNRNQGNIKAAENTVKVQSAALEQQRLSIAVEVNTALRRISALEKGIEWTDLKQFNGEYDRLIDEVARNFRKGNISLLQFIDYFNSYSDHVKHTNKFLNDRVLAYEELNYATGAQLFNTVR</sequence>
<dbReference type="RefSeq" id="WP_123846986.1">
    <property type="nucleotide sequence ID" value="NZ_RPDH01000002.1"/>
</dbReference>
<evidence type="ECO:0000313" key="3">
    <source>
        <dbReference type="EMBL" id="RPE07986.1"/>
    </source>
</evidence>
<dbReference type="PANTHER" id="PTHR30203">
    <property type="entry name" value="OUTER MEMBRANE CATION EFFLUX PROTEIN"/>
    <property type="match status" value="1"/>
</dbReference>
<dbReference type="Proteomes" id="UP000278351">
    <property type="component" value="Unassembled WGS sequence"/>
</dbReference>
<name>A0A3N4PIE3_9BACT</name>
<keyword evidence="2" id="KW-0732">Signal</keyword>
<feature type="chain" id="PRO_5017925898" evidence="2">
    <location>
        <begin position="21"/>
        <end position="422"/>
    </location>
</feature>
<dbReference type="Pfam" id="PF02321">
    <property type="entry name" value="OEP"/>
    <property type="match status" value="2"/>
</dbReference>
<dbReference type="GO" id="GO:0015562">
    <property type="term" value="F:efflux transmembrane transporter activity"/>
    <property type="evidence" value="ECO:0007669"/>
    <property type="project" value="InterPro"/>
</dbReference>
<dbReference type="SUPFAM" id="SSF56954">
    <property type="entry name" value="Outer membrane efflux proteins (OEP)"/>
    <property type="match status" value="1"/>
</dbReference>
<dbReference type="PANTHER" id="PTHR30203:SF23">
    <property type="entry name" value="OUTER MEMBRANE EFFLUX PROTEIN"/>
    <property type="match status" value="1"/>
</dbReference>
<evidence type="ECO:0000256" key="2">
    <source>
        <dbReference type="SAM" id="SignalP"/>
    </source>
</evidence>
<dbReference type="OrthoDB" id="9791261at2"/>
<dbReference type="InterPro" id="IPR010131">
    <property type="entry name" value="MdtP/NodT-like"/>
</dbReference>
<comment type="caution">
    <text evidence="3">The sequence shown here is derived from an EMBL/GenBank/DDBJ whole genome shotgun (WGS) entry which is preliminary data.</text>
</comment>
<accession>A0A3N4PIE3</accession>
<dbReference type="InterPro" id="IPR003423">
    <property type="entry name" value="OMP_efflux"/>
</dbReference>
<evidence type="ECO:0000256" key="1">
    <source>
        <dbReference type="ARBA" id="ARBA00007613"/>
    </source>
</evidence>
<reference evidence="3 4" key="1">
    <citation type="submission" date="2018-11" db="EMBL/GenBank/DDBJ databases">
        <title>Chitinophaga lutea sp.nov., isolate from arsenic contaminated soil.</title>
        <authorList>
            <person name="Zong Y."/>
        </authorList>
    </citation>
    <scope>NUCLEOTIDE SEQUENCE [LARGE SCALE GENOMIC DNA]</scope>
    <source>
        <strain evidence="3 4">ZY74</strain>
    </source>
</reference>
<organism evidence="3 4">
    <name type="scientific">Chitinophaga lutea</name>
    <dbReference type="NCBI Taxonomy" id="2488634"/>
    <lineage>
        <taxon>Bacteria</taxon>
        <taxon>Pseudomonadati</taxon>
        <taxon>Bacteroidota</taxon>
        <taxon>Chitinophagia</taxon>
        <taxon>Chitinophagales</taxon>
        <taxon>Chitinophagaceae</taxon>
        <taxon>Chitinophaga</taxon>
    </lineage>
</organism>
<protein>
    <submittedName>
        <fullName evidence="3">TolC family protein</fullName>
    </submittedName>
</protein>
<dbReference type="Gene3D" id="1.20.1600.10">
    <property type="entry name" value="Outer membrane efflux proteins (OEP)"/>
    <property type="match status" value="1"/>
</dbReference>
<comment type="similarity">
    <text evidence="1">Belongs to the outer membrane factor (OMF) (TC 1.B.17) family.</text>
</comment>
<gene>
    <name evidence="3" type="ORF">EGT74_12990</name>
</gene>
<dbReference type="AlphaFoldDB" id="A0A3N4PIE3"/>
<evidence type="ECO:0000313" key="4">
    <source>
        <dbReference type="Proteomes" id="UP000278351"/>
    </source>
</evidence>
<proteinExistence type="inferred from homology"/>
<keyword evidence="4" id="KW-1185">Reference proteome</keyword>
<dbReference type="EMBL" id="RPDH01000002">
    <property type="protein sequence ID" value="RPE07986.1"/>
    <property type="molecule type" value="Genomic_DNA"/>
</dbReference>
<feature type="signal peptide" evidence="2">
    <location>
        <begin position="1"/>
        <end position="20"/>
    </location>
</feature>